<dbReference type="PROSITE" id="PS00583">
    <property type="entry name" value="PFKB_KINASES_1"/>
    <property type="match status" value="1"/>
</dbReference>
<dbReference type="Proteomes" id="UP001219605">
    <property type="component" value="Chromosome"/>
</dbReference>
<dbReference type="InterPro" id="IPR002139">
    <property type="entry name" value="Ribo/fructo_kinase"/>
</dbReference>
<dbReference type="Pfam" id="PF00294">
    <property type="entry name" value="PfkB"/>
    <property type="match status" value="1"/>
</dbReference>
<evidence type="ECO:0000256" key="5">
    <source>
        <dbReference type="ARBA" id="ARBA00022840"/>
    </source>
</evidence>
<name>A0ABY7ZMK6_9ACTN</name>
<dbReference type="SUPFAM" id="SSF53613">
    <property type="entry name" value="Ribokinase-like"/>
    <property type="match status" value="1"/>
</dbReference>
<dbReference type="GO" id="GO:0016301">
    <property type="term" value="F:kinase activity"/>
    <property type="evidence" value="ECO:0007669"/>
    <property type="project" value="UniProtKB-KW"/>
</dbReference>
<dbReference type="RefSeq" id="WP_275030702.1">
    <property type="nucleotide sequence ID" value="NZ_CP118615.1"/>
</dbReference>
<dbReference type="PANTHER" id="PTHR43085:SF1">
    <property type="entry name" value="PSEUDOURIDINE KINASE-RELATED"/>
    <property type="match status" value="1"/>
</dbReference>
<keyword evidence="4 7" id="KW-0418">Kinase</keyword>
<dbReference type="PANTHER" id="PTHR43085">
    <property type="entry name" value="HEXOKINASE FAMILY MEMBER"/>
    <property type="match status" value="1"/>
</dbReference>
<evidence type="ECO:0000256" key="1">
    <source>
        <dbReference type="ARBA" id="ARBA00010688"/>
    </source>
</evidence>
<evidence type="ECO:0000259" key="6">
    <source>
        <dbReference type="Pfam" id="PF00294"/>
    </source>
</evidence>
<comment type="similarity">
    <text evidence="1">Belongs to the carbohydrate kinase PfkB family.</text>
</comment>
<dbReference type="InterPro" id="IPR050306">
    <property type="entry name" value="PfkB_Carbo_kinase"/>
</dbReference>
<dbReference type="InterPro" id="IPR029056">
    <property type="entry name" value="Ribokinase-like"/>
</dbReference>
<keyword evidence="8" id="KW-1185">Reference proteome</keyword>
<evidence type="ECO:0000313" key="7">
    <source>
        <dbReference type="EMBL" id="WDZ84137.1"/>
    </source>
</evidence>
<proteinExistence type="inferred from homology"/>
<gene>
    <name evidence="7" type="ORF">PVK37_27345</name>
</gene>
<evidence type="ECO:0000256" key="2">
    <source>
        <dbReference type="ARBA" id="ARBA00022679"/>
    </source>
</evidence>
<dbReference type="InterPro" id="IPR011611">
    <property type="entry name" value="PfkB_dom"/>
</dbReference>
<feature type="domain" description="Carbohydrate kinase PfkB" evidence="6">
    <location>
        <begin position="3"/>
        <end position="300"/>
    </location>
</feature>
<accession>A0ABY7ZMK6</accession>
<keyword evidence="3" id="KW-0547">Nucleotide-binding</keyword>
<dbReference type="Gene3D" id="3.40.1190.20">
    <property type="match status" value="1"/>
</dbReference>
<sequence length="310" mass="31281">MGYAVVLGEALVDLLDAEHDGEPVFRQAVGGGPLNVAVGVARLGAAVQFVGSLGDDVLAGRIRRLLTDVGVGTAGLVTRPAPTALAVATFAGAEPEFRFYGDPPSWALLTADDLDVALVEGADVLYCGSIVLLHPSTLAAARRAWTLATGLRVFDPNVRPRLLSGPDALDGVRATTAEFAASAHLVKLSAADAELLYPGQPVDQVAAYLRGLGAGAVVVTLGARGALVAAGADPVPVSAPEVRAVDATGAGDSVMAALVADLLADGPPAGPAGWTDRVTFALQVAGLVCESPGGALAMPTREAVTRRFPA</sequence>
<dbReference type="CDD" id="cd01167">
    <property type="entry name" value="bac_FRK"/>
    <property type="match status" value="1"/>
</dbReference>
<dbReference type="EMBL" id="CP118615">
    <property type="protein sequence ID" value="WDZ84137.1"/>
    <property type="molecule type" value="Genomic_DNA"/>
</dbReference>
<organism evidence="7 8">
    <name type="scientific">Micromonospora cathayae</name>
    <dbReference type="NCBI Taxonomy" id="3028804"/>
    <lineage>
        <taxon>Bacteria</taxon>
        <taxon>Bacillati</taxon>
        <taxon>Actinomycetota</taxon>
        <taxon>Actinomycetes</taxon>
        <taxon>Micromonosporales</taxon>
        <taxon>Micromonosporaceae</taxon>
        <taxon>Micromonospora</taxon>
    </lineage>
</organism>
<keyword evidence="5" id="KW-0067">ATP-binding</keyword>
<evidence type="ECO:0000313" key="8">
    <source>
        <dbReference type="Proteomes" id="UP001219605"/>
    </source>
</evidence>
<evidence type="ECO:0000256" key="3">
    <source>
        <dbReference type="ARBA" id="ARBA00022741"/>
    </source>
</evidence>
<dbReference type="InterPro" id="IPR002173">
    <property type="entry name" value="Carboh/pur_kinase_PfkB_CS"/>
</dbReference>
<protein>
    <submittedName>
        <fullName evidence="7">Carbohydrate kinase</fullName>
    </submittedName>
</protein>
<keyword evidence="2" id="KW-0808">Transferase</keyword>
<reference evidence="7 8" key="1">
    <citation type="submission" date="2023-02" db="EMBL/GenBank/DDBJ databases">
        <authorList>
            <person name="Mo P."/>
        </authorList>
    </citation>
    <scope>NUCLEOTIDE SEQUENCE [LARGE SCALE GENOMIC DNA]</scope>
    <source>
        <strain evidence="7 8">HUAS 3</strain>
    </source>
</reference>
<evidence type="ECO:0000256" key="4">
    <source>
        <dbReference type="ARBA" id="ARBA00022777"/>
    </source>
</evidence>
<dbReference type="PRINTS" id="PR00990">
    <property type="entry name" value="RIBOKINASE"/>
</dbReference>